<name>A0ABR4G6Y1_9EURO</name>
<protein>
    <submittedName>
        <fullName evidence="1">Uncharacterized protein</fullName>
    </submittedName>
</protein>
<organism evidence="1 2">
    <name type="scientific">Aspergillus keveii</name>
    <dbReference type="NCBI Taxonomy" id="714993"/>
    <lineage>
        <taxon>Eukaryota</taxon>
        <taxon>Fungi</taxon>
        <taxon>Dikarya</taxon>
        <taxon>Ascomycota</taxon>
        <taxon>Pezizomycotina</taxon>
        <taxon>Eurotiomycetes</taxon>
        <taxon>Eurotiomycetidae</taxon>
        <taxon>Eurotiales</taxon>
        <taxon>Aspergillaceae</taxon>
        <taxon>Aspergillus</taxon>
        <taxon>Aspergillus subgen. Nidulantes</taxon>
    </lineage>
</organism>
<comment type="caution">
    <text evidence="1">The sequence shown here is derived from an EMBL/GenBank/DDBJ whole genome shotgun (WGS) entry which is preliminary data.</text>
</comment>
<proteinExistence type="predicted"/>
<evidence type="ECO:0000313" key="2">
    <source>
        <dbReference type="Proteomes" id="UP001610563"/>
    </source>
</evidence>
<evidence type="ECO:0000313" key="1">
    <source>
        <dbReference type="EMBL" id="KAL2794792.1"/>
    </source>
</evidence>
<keyword evidence="2" id="KW-1185">Reference proteome</keyword>
<gene>
    <name evidence="1" type="ORF">BJX66DRAFT_337582</name>
</gene>
<reference evidence="1 2" key="1">
    <citation type="submission" date="2024-07" db="EMBL/GenBank/DDBJ databases">
        <title>Section-level genome sequencing and comparative genomics of Aspergillus sections Usti and Cavernicolus.</title>
        <authorList>
            <consortium name="Lawrence Berkeley National Laboratory"/>
            <person name="Nybo J.L."/>
            <person name="Vesth T.C."/>
            <person name="Theobald S."/>
            <person name="Frisvad J.C."/>
            <person name="Larsen T.O."/>
            <person name="Kjaerboelling I."/>
            <person name="Rothschild-Mancinelli K."/>
            <person name="Lyhne E.K."/>
            <person name="Kogle M.E."/>
            <person name="Barry K."/>
            <person name="Clum A."/>
            <person name="Na H."/>
            <person name="Ledsgaard L."/>
            <person name="Lin J."/>
            <person name="Lipzen A."/>
            <person name="Kuo A."/>
            <person name="Riley R."/>
            <person name="Mondo S."/>
            <person name="Labutti K."/>
            <person name="Haridas S."/>
            <person name="Pangalinan J."/>
            <person name="Salamov A.A."/>
            <person name="Simmons B.A."/>
            <person name="Magnuson J.K."/>
            <person name="Chen J."/>
            <person name="Drula E."/>
            <person name="Henrissat B."/>
            <person name="Wiebenga A."/>
            <person name="Lubbers R.J."/>
            <person name="Gomes A.C."/>
            <person name="Makela M.R."/>
            <person name="Stajich J."/>
            <person name="Grigoriev I.V."/>
            <person name="Mortensen U.H."/>
            <person name="De Vries R.P."/>
            <person name="Baker S.E."/>
            <person name="Andersen M.R."/>
        </authorList>
    </citation>
    <scope>NUCLEOTIDE SEQUENCE [LARGE SCALE GENOMIC DNA]</scope>
    <source>
        <strain evidence="1 2">CBS 209.92</strain>
    </source>
</reference>
<dbReference type="EMBL" id="JBFTWV010000041">
    <property type="protein sequence ID" value="KAL2794792.1"/>
    <property type="molecule type" value="Genomic_DNA"/>
</dbReference>
<dbReference type="Proteomes" id="UP001610563">
    <property type="component" value="Unassembled WGS sequence"/>
</dbReference>
<accession>A0ABR4G6Y1</accession>
<sequence>MSDGDRSKLEELVRENSKPGDEALGVYQSFDGRSHVGVGRVFTSTRDTGKAVRFDEVYRKLFVNVEPTLGKTHGYGWDPELHYMGRPVSISGLDPVIDGLERPKRLPDYGHADRHLVYEDADFPAIGSEAWGAYLAPDGRWYIGQGRVMATGRRRNSSRGYVLAD</sequence>